<keyword evidence="6" id="KW-0067">ATP-binding</keyword>
<evidence type="ECO:0000256" key="2">
    <source>
        <dbReference type="ARBA" id="ARBA00009441"/>
    </source>
</evidence>
<evidence type="ECO:0000313" key="13">
    <source>
        <dbReference type="Proteomes" id="UP000325292"/>
    </source>
</evidence>
<dbReference type="PIRSF" id="PIRSF003128">
    <property type="entry name" value="RecN"/>
    <property type="match status" value="1"/>
</dbReference>
<dbReference type="PANTHER" id="PTHR11059:SF0">
    <property type="entry name" value="DNA REPAIR PROTEIN RECN"/>
    <property type="match status" value="1"/>
</dbReference>
<gene>
    <name evidence="12" type="ORF">BXT84_05885</name>
</gene>
<evidence type="ECO:0000256" key="1">
    <source>
        <dbReference type="ARBA" id="ARBA00003618"/>
    </source>
</evidence>
<dbReference type="SMART" id="SM00382">
    <property type="entry name" value="AAA"/>
    <property type="match status" value="1"/>
</dbReference>
<dbReference type="SUPFAM" id="SSF52540">
    <property type="entry name" value="P-loop containing nucleoside triphosphate hydrolases"/>
    <property type="match status" value="1"/>
</dbReference>
<sequence length="553" mass="60628">MLSALRVENFGIIQQAEISLTAGFTAVTGESGAGKSLLLTAVPAVLGLAGTADHVGPFAGSFRLRAAFSVASSHPLWTALRQWGIEEDDVLIVQRDMSREGRSIYRIQGQIVPRQAVRDLATELIDYSGQHHALRLFEPTTLLTWLDHYAQLNDLRDAVEAAYQQWRTAKTAWQELLQGSAKAEVMAEKAQEYASLKALGLSVDEESQLTKDLGRLRSRQQLLEGSQALSQIVDGAEGTSIIAQLDQARRQVEGLVRLDPSAVTMEGLIQQAQDVIDELRLALSEWASGLEQGPDRLEELEARANDLARVKRRYGMTIPEVLQYMQALHRDLQGWENLEWDLRVAERQAMEAEEAYRKVAEELSRIRKEAALSVSRRVSDLVHEMEMPHAVVTLRLEASEPSATGLDRASVVFASSAQQELRLANKVASGGELARIALAMAVLSGGRTDVTLIFDELDAGLGGESAARVGSLLQQLGKDHQVVAISHQPSVAARAADQWVVARTAEDTIVRALVKRVQGVEREREIARMLSGQVDSVAMGHARHLLGEGEEVD</sequence>
<comment type="similarity">
    <text evidence="2 9">Belongs to the RecN family.</text>
</comment>
<dbReference type="Gene3D" id="3.40.50.300">
    <property type="entry name" value="P-loop containing nucleotide triphosphate hydrolases"/>
    <property type="match status" value="2"/>
</dbReference>
<evidence type="ECO:0000256" key="10">
    <source>
        <dbReference type="SAM" id="Coils"/>
    </source>
</evidence>
<keyword evidence="4" id="KW-0547">Nucleotide-binding</keyword>
<dbReference type="Proteomes" id="UP000325292">
    <property type="component" value="Chromosome"/>
</dbReference>
<dbReference type="InterPro" id="IPR003395">
    <property type="entry name" value="RecF/RecN/SMC_N"/>
</dbReference>
<dbReference type="EMBL" id="CP019454">
    <property type="protein sequence ID" value="AUW93530.1"/>
    <property type="molecule type" value="Genomic_DNA"/>
</dbReference>
<accession>A0ABN5GYR4</accession>
<feature type="coiled-coil region" evidence="10">
    <location>
        <begin position="335"/>
        <end position="369"/>
    </location>
</feature>
<keyword evidence="7 9" id="KW-0234">DNA repair</keyword>
<organism evidence="12 13">
    <name type="scientific">Sulfobacillus thermotolerans</name>
    <dbReference type="NCBI Taxonomy" id="338644"/>
    <lineage>
        <taxon>Bacteria</taxon>
        <taxon>Bacillati</taxon>
        <taxon>Bacillota</taxon>
        <taxon>Clostridia</taxon>
        <taxon>Eubacteriales</taxon>
        <taxon>Clostridiales Family XVII. Incertae Sedis</taxon>
        <taxon>Sulfobacillus</taxon>
    </lineage>
</organism>
<proteinExistence type="inferred from homology"/>
<dbReference type="InterPro" id="IPR027417">
    <property type="entry name" value="P-loop_NTPase"/>
</dbReference>
<keyword evidence="10" id="KW-0175">Coiled coil</keyword>
<dbReference type="Pfam" id="PF02463">
    <property type="entry name" value="SMC_N"/>
    <property type="match status" value="1"/>
</dbReference>
<name>A0ABN5GYR4_9FIRM</name>
<evidence type="ECO:0000256" key="7">
    <source>
        <dbReference type="ARBA" id="ARBA00023204"/>
    </source>
</evidence>
<comment type="function">
    <text evidence="1 9">May be involved in recombinational repair of damaged DNA.</text>
</comment>
<evidence type="ECO:0000313" key="12">
    <source>
        <dbReference type="EMBL" id="AUW93530.1"/>
    </source>
</evidence>
<evidence type="ECO:0000256" key="8">
    <source>
        <dbReference type="ARBA" id="ARBA00033408"/>
    </source>
</evidence>
<evidence type="ECO:0000256" key="5">
    <source>
        <dbReference type="ARBA" id="ARBA00022763"/>
    </source>
</evidence>
<feature type="domain" description="AAA+ ATPase" evidence="11">
    <location>
        <begin position="21"/>
        <end position="506"/>
    </location>
</feature>
<evidence type="ECO:0000256" key="3">
    <source>
        <dbReference type="ARBA" id="ARBA00021315"/>
    </source>
</evidence>
<evidence type="ECO:0000256" key="9">
    <source>
        <dbReference type="PIRNR" id="PIRNR003128"/>
    </source>
</evidence>
<dbReference type="InterPro" id="IPR003593">
    <property type="entry name" value="AAA+_ATPase"/>
</dbReference>
<reference evidence="12 13" key="1">
    <citation type="journal article" date="2019" name="Sci. Rep.">
        <title>Sulfobacillus thermotolerans: new insights into resistance and metabolic capacities of acidophilic chemolithotrophs.</title>
        <authorList>
            <person name="Panyushkina A.E."/>
            <person name="Babenko V.V."/>
            <person name="Nikitina A.S."/>
            <person name="Selezneva O.V."/>
            <person name="Tsaplina I.A."/>
            <person name="Letarova M.A."/>
            <person name="Kostryukova E.S."/>
            <person name="Letarov A.V."/>
        </authorList>
    </citation>
    <scope>NUCLEOTIDE SEQUENCE [LARGE SCALE GENOMIC DNA]</scope>
    <source>
        <strain evidence="12 13">Kr1</strain>
    </source>
</reference>
<protein>
    <recommendedName>
        <fullName evidence="3 9">DNA repair protein RecN</fullName>
    </recommendedName>
    <alternativeName>
        <fullName evidence="8 9">Recombination protein N</fullName>
    </alternativeName>
</protein>
<evidence type="ECO:0000256" key="6">
    <source>
        <dbReference type="ARBA" id="ARBA00022840"/>
    </source>
</evidence>
<keyword evidence="5 9" id="KW-0227">DNA damage</keyword>
<evidence type="ECO:0000259" key="11">
    <source>
        <dbReference type="SMART" id="SM00382"/>
    </source>
</evidence>
<keyword evidence="13" id="KW-1185">Reference proteome</keyword>
<dbReference type="PANTHER" id="PTHR11059">
    <property type="entry name" value="DNA REPAIR PROTEIN RECN"/>
    <property type="match status" value="1"/>
</dbReference>
<evidence type="ECO:0000256" key="4">
    <source>
        <dbReference type="ARBA" id="ARBA00022741"/>
    </source>
</evidence>
<dbReference type="InterPro" id="IPR004604">
    <property type="entry name" value="DNA_recomb/repair_RecN"/>
</dbReference>